<proteinExistence type="inferred from homology"/>
<dbReference type="GO" id="GO:0015095">
    <property type="term" value="F:magnesium ion transmembrane transporter activity"/>
    <property type="evidence" value="ECO:0007669"/>
    <property type="project" value="UniProtKB-UniRule"/>
</dbReference>
<dbReference type="Gene3D" id="1.10.357.20">
    <property type="entry name" value="SLC41 divalent cation transporters, integral membrane domain"/>
    <property type="match status" value="1"/>
</dbReference>
<feature type="transmembrane region" description="Helical" evidence="9">
    <location>
        <begin position="379"/>
        <end position="400"/>
    </location>
</feature>
<comment type="function">
    <text evidence="9">Acts as a magnesium transporter.</text>
</comment>
<keyword evidence="9" id="KW-0479">Metal-binding</keyword>
<keyword evidence="5 9" id="KW-0460">Magnesium</keyword>
<keyword evidence="3 9" id="KW-0813">Transport</keyword>
<evidence type="ECO:0000256" key="3">
    <source>
        <dbReference type="ARBA" id="ARBA00022448"/>
    </source>
</evidence>
<dbReference type="InterPro" id="IPR006669">
    <property type="entry name" value="MgtE_transporter"/>
</dbReference>
<evidence type="ECO:0000256" key="1">
    <source>
        <dbReference type="ARBA" id="ARBA00004141"/>
    </source>
</evidence>
<dbReference type="SUPFAM" id="SSF158791">
    <property type="entry name" value="MgtE N-terminal domain-like"/>
    <property type="match status" value="1"/>
</dbReference>
<dbReference type="NCBIfam" id="TIGR00400">
    <property type="entry name" value="mgtE"/>
    <property type="match status" value="1"/>
</dbReference>
<dbReference type="SUPFAM" id="SSF161093">
    <property type="entry name" value="MgtE membrane domain-like"/>
    <property type="match status" value="1"/>
</dbReference>
<evidence type="ECO:0000256" key="7">
    <source>
        <dbReference type="ARBA" id="ARBA00023136"/>
    </source>
</evidence>
<accession>A0A9D2LZW5</accession>
<dbReference type="Gene3D" id="1.25.60.10">
    <property type="entry name" value="MgtE N-terminal domain-like"/>
    <property type="match status" value="1"/>
</dbReference>
<evidence type="ECO:0000313" key="12">
    <source>
        <dbReference type="Proteomes" id="UP000824214"/>
    </source>
</evidence>
<dbReference type="PANTHER" id="PTHR43773:SF1">
    <property type="entry name" value="MAGNESIUM TRANSPORTER MGTE"/>
    <property type="match status" value="1"/>
</dbReference>
<protein>
    <recommendedName>
        <fullName evidence="9">Magnesium transporter MgtE</fullName>
    </recommendedName>
</protein>
<dbReference type="InterPro" id="IPR000644">
    <property type="entry name" value="CBS_dom"/>
</dbReference>
<dbReference type="SUPFAM" id="SSF54631">
    <property type="entry name" value="CBS-domain pair"/>
    <property type="match status" value="1"/>
</dbReference>
<dbReference type="Pfam" id="PF01769">
    <property type="entry name" value="MgtE"/>
    <property type="match status" value="1"/>
</dbReference>
<feature type="domain" description="CBS" evidence="10">
    <location>
        <begin position="130"/>
        <end position="194"/>
    </location>
</feature>
<evidence type="ECO:0000256" key="5">
    <source>
        <dbReference type="ARBA" id="ARBA00022842"/>
    </source>
</evidence>
<evidence type="ECO:0000256" key="6">
    <source>
        <dbReference type="ARBA" id="ARBA00022989"/>
    </source>
</evidence>
<reference evidence="11" key="2">
    <citation type="submission" date="2021-04" db="EMBL/GenBank/DDBJ databases">
        <authorList>
            <person name="Gilroy R."/>
        </authorList>
    </citation>
    <scope>NUCLEOTIDE SEQUENCE</scope>
    <source>
        <strain evidence="11">ChiBcolR8-3208</strain>
    </source>
</reference>
<keyword evidence="8" id="KW-0129">CBS domain</keyword>
<evidence type="ECO:0000256" key="2">
    <source>
        <dbReference type="ARBA" id="ARBA00009749"/>
    </source>
</evidence>
<evidence type="ECO:0000256" key="8">
    <source>
        <dbReference type="PROSITE-ProRule" id="PRU00703"/>
    </source>
</evidence>
<comment type="subcellular location">
    <subcellularLocation>
        <location evidence="9">Cell membrane</location>
        <topology evidence="9">Multi-pass membrane protein</topology>
    </subcellularLocation>
    <subcellularLocation>
        <location evidence="1">Membrane</location>
        <topology evidence="1">Multi-pass membrane protein</topology>
    </subcellularLocation>
</comment>
<dbReference type="SMART" id="SM00924">
    <property type="entry name" value="MgtE_N"/>
    <property type="match status" value="1"/>
</dbReference>
<sequence>MKEKILALLEQKKYPEIAALVKDMNPADAAVLLEELPQQSMPLIFRLLPKELAADAFAYMDGDTQELLIQGFTDKELDEVMGEMFLDDTVDLIEEMPANVVKKILRHVDEETRKMINQVLNYPKDSAGAMMTMEYVDLKRSMTVEQAFDRIRATGLDSETIYTCYVTDSRRKLEGIVTVRELLLSPKNAVLRDIMETNVKFVSTHTDQEEAARLLSKYDFLALPVVDAEERLVGIVTVDDAMDVMQEEATEDMERMAAMAPSDKPYMKVSIFENWKKRAPWLLFLMISATFTGSIITHFETALAANLVLSSFIPMLMSTGGNTGSQASTTIIRSLSLGEIRYRDIPRILLKECGTAILCGVTLAVVNFAKLMLIDRVGVMVSIVVCLTILAVALVANLVGSLMPLLAKRLGLDPTVMASPLISTILDAVSLILFFNIAVAVLNM</sequence>
<evidence type="ECO:0000259" key="10">
    <source>
        <dbReference type="PROSITE" id="PS51371"/>
    </source>
</evidence>
<keyword evidence="9" id="KW-1003">Cell membrane</keyword>
<dbReference type="Gene3D" id="3.10.580.10">
    <property type="entry name" value="CBS-domain"/>
    <property type="match status" value="1"/>
</dbReference>
<dbReference type="EMBL" id="DWXZ01000196">
    <property type="protein sequence ID" value="HJB38206.1"/>
    <property type="molecule type" value="Genomic_DNA"/>
</dbReference>
<keyword evidence="6 9" id="KW-1133">Transmembrane helix</keyword>
<evidence type="ECO:0000256" key="4">
    <source>
        <dbReference type="ARBA" id="ARBA00022692"/>
    </source>
</evidence>
<dbReference type="GO" id="GO:0046872">
    <property type="term" value="F:metal ion binding"/>
    <property type="evidence" value="ECO:0007669"/>
    <property type="project" value="UniProtKB-KW"/>
</dbReference>
<reference evidence="11" key="1">
    <citation type="journal article" date="2021" name="PeerJ">
        <title>Extensive microbial diversity within the chicken gut microbiome revealed by metagenomics and culture.</title>
        <authorList>
            <person name="Gilroy R."/>
            <person name="Ravi A."/>
            <person name="Getino M."/>
            <person name="Pursley I."/>
            <person name="Horton D.L."/>
            <person name="Alikhan N.F."/>
            <person name="Baker D."/>
            <person name="Gharbi K."/>
            <person name="Hall N."/>
            <person name="Watson M."/>
            <person name="Adriaenssens E.M."/>
            <person name="Foster-Nyarko E."/>
            <person name="Jarju S."/>
            <person name="Secka A."/>
            <person name="Antonio M."/>
            <person name="Oren A."/>
            <person name="Chaudhuri R.R."/>
            <person name="La Ragione R."/>
            <person name="Hildebrand F."/>
            <person name="Pallen M.J."/>
        </authorList>
    </citation>
    <scope>NUCLEOTIDE SEQUENCE</scope>
    <source>
        <strain evidence="11">ChiBcolR8-3208</strain>
    </source>
</reference>
<feature type="domain" description="CBS" evidence="10">
    <location>
        <begin position="195"/>
        <end position="251"/>
    </location>
</feature>
<dbReference type="Pfam" id="PF03448">
    <property type="entry name" value="MgtE_N"/>
    <property type="match status" value="1"/>
</dbReference>
<comment type="subunit">
    <text evidence="9">Homodimer.</text>
</comment>
<dbReference type="GO" id="GO:0005886">
    <property type="term" value="C:plasma membrane"/>
    <property type="evidence" value="ECO:0007669"/>
    <property type="project" value="UniProtKB-SubCell"/>
</dbReference>
<evidence type="ECO:0000256" key="9">
    <source>
        <dbReference type="RuleBase" id="RU362011"/>
    </source>
</evidence>
<dbReference type="Proteomes" id="UP000824214">
    <property type="component" value="Unassembled WGS sequence"/>
</dbReference>
<gene>
    <name evidence="11" type="primary">mgtE</name>
    <name evidence="11" type="ORF">H9942_09095</name>
</gene>
<comment type="caution">
    <text evidence="11">The sequence shown here is derived from an EMBL/GenBank/DDBJ whole genome shotgun (WGS) entry which is preliminary data.</text>
</comment>
<keyword evidence="4 9" id="KW-0812">Transmembrane</keyword>
<dbReference type="InterPro" id="IPR036739">
    <property type="entry name" value="SLC41_membr_dom_sf"/>
</dbReference>
<dbReference type="PROSITE" id="PS51371">
    <property type="entry name" value="CBS"/>
    <property type="match status" value="2"/>
</dbReference>
<comment type="similarity">
    <text evidence="2 9">Belongs to the SLC41A transporter family.</text>
</comment>
<evidence type="ECO:0000313" key="11">
    <source>
        <dbReference type="EMBL" id="HJB38206.1"/>
    </source>
</evidence>
<dbReference type="InterPro" id="IPR046342">
    <property type="entry name" value="CBS_dom_sf"/>
</dbReference>
<dbReference type="AlphaFoldDB" id="A0A9D2LZW5"/>
<dbReference type="PANTHER" id="PTHR43773">
    <property type="entry name" value="MAGNESIUM TRANSPORTER MGTE"/>
    <property type="match status" value="1"/>
</dbReference>
<dbReference type="SMART" id="SM00116">
    <property type="entry name" value="CBS"/>
    <property type="match status" value="2"/>
</dbReference>
<name>A0A9D2LZW5_9FIRM</name>
<dbReference type="CDD" id="cd04606">
    <property type="entry name" value="CBS_pair_Mg_transporter"/>
    <property type="match status" value="1"/>
</dbReference>
<comment type="caution">
    <text evidence="9">Lacks conserved residue(s) required for the propagation of feature annotation.</text>
</comment>
<dbReference type="Pfam" id="PF00571">
    <property type="entry name" value="CBS"/>
    <property type="match status" value="2"/>
</dbReference>
<feature type="transmembrane region" description="Helical" evidence="9">
    <location>
        <begin position="421"/>
        <end position="442"/>
    </location>
</feature>
<keyword evidence="7 9" id="KW-0472">Membrane</keyword>
<dbReference type="InterPro" id="IPR038076">
    <property type="entry name" value="MgtE_N_sf"/>
</dbReference>
<dbReference type="InterPro" id="IPR006667">
    <property type="entry name" value="SLC41_membr_dom"/>
</dbReference>
<organism evidence="11 12">
    <name type="scientific">Candidatus Acutalibacter ornithocaccae</name>
    <dbReference type="NCBI Taxonomy" id="2838416"/>
    <lineage>
        <taxon>Bacteria</taxon>
        <taxon>Bacillati</taxon>
        <taxon>Bacillota</taxon>
        <taxon>Clostridia</taxon>
        <taxon>Eubacteriales</taxon>
        <taxon>Acutalibacteraceae</taxon>
        <taxon>Acutalibacter</taxon>
    </lineage>
</organism>
<dbReference type="InterPro" id="IPR006668">
    <property type="entry name" value="Mg_transptr_MgtE_intracell_dom"/>
</dbReference>
<feature type="transmembrane region" description="Helical" evidence="9">
    <location>
        <begin position="353"/>
        <end position="373"/>
    </location>
</feature>